<keyword evidence="1" id="KW-0472">Membrane</keyword>
<dbReference type="EMBL" id="CP009245">
    <property type="protein sequence ID" value="APT85057.1"/>
    <property type="molecule type" value="Genomic_DNA"/>
</dbReference>
<protein>
    <submittedName>
        <fullName evidence="2">Membrane protein</fullName>
    </submittedName>
</protein>
<evidence type="ECO:0000256" key="1">
    <source>
        <dbReference type="SAM" id="Phobius"/>
    </source>
</evidence>
<keyword evidence="3" id="KW-1185">Reference proteome</keyword>
<gene>
    <name evidence="2" type="ORF">CAQU_08215</name>
</gene>
<evidence type="ECO:0000313" key="3">
    <source>
        <dbReference type="Proteomes" id="UP000185478"/>
    </source>
</evidence>
<feature type="transmembrane region" description="Helical" evidence="1">
    <location>
        <begin position="24"/>
        <end position="44"/>
    </location>
</feature>
<keyword evidence="1" id="KW-0812">Transmembrane</keyword>
<dbReference type="AlphaFoldDB" id="A0A1L7CGT6"/>
<evidence type="ECO:0000313" key="2">
    <source>
        <dbReference type="EMBL" id="APT85057.1"/>
    </source>
</evidence>
<sequence>MFAIAGLSAGGAWASYQGGHHKALTVIATLISAVAFAAACFWMIGAME</sequence>
<accession>A0A1L7CGT6</accession>
<keyword evidence="1" id="KW-1133">Transmembrane helix</keyword>
<organism evidence="2 3">
    <name type="scientific">Corynebacterium aquilae DSM 44791</name>
    <dbReference type="NCBI Taxonomy" id="1431546"/>
    <lineage>
        <taxon>Bacteria</taxon>
        <taxon>Bacillati</taxon>
        <taxon>Actinomycetota</taxon>
        <taxon>Actinomycetes</taxon>
        <taxon>Mycobacteriales</taxon>
        <taxon>Corynebacteriaceae</taxon>
        <taxon>Corynebacterium</taxon>
    </lineage>
</organism>
<proteinExistence type="predicted"/>
<dbReference type="KEGG" id="caqu:CAQU_08215"/>
<reference evidence="2 3" key="1">
    <citation type="submission" date="2014-08" db="EMBL/GenBank/DDBJ databases">
        <title>Complete genome sequence of Corynebacterium aquilae S-613T(T) (=DSM 44791(T)), isolated from the choana of a healthy golden eagle.</title>
        <authorList>
            <person name="Ruckert C."/>
            <person name="Albersmeier A."/>
            <person name="Winkler A."/>
            <person name="Kalinowski J."/>
        </authorList>
    </citation>
    <scope>NUCLEOTIDE SEQUENCE [LARGE SCALE GENOMIC DNA]</scope>
    <source>
        <strain evidence="2 3">S-613</strain>
    </source>
</reference>
<name>A0A1L7CGT6_9CORY</name>
<dbReference type="Proteomes" id="UP000185478">
    <property type="component" value="Chromosome"/>
</dbReference>